<reference evidence="5" key="1">
    <citation type="journal article" date="2013" name="Environ. Microbiol.">
        <title>Seasonally variable intestinal metagenomes of the red palm weevil (Rhynchophorus ferrugineus).</title>
        <authorList>
            <person name="Jia S."/>
            <person name="Zhang X."/>
            <person name="Zhang G."/>
            <person name="Yin A."/>
            <person name="Zhang S."/>
            <person name="Li F."/>
            <person name="Wang L."/>
            <person name="Zhao D."/>
            <person name="Yun Q."/>
            <person name="Tala"/>
            <person name="Wang J."/>
            <person name="Sun G."/>
            <person name="Baabdullah M."/>
            <person name="Yu X."/>
            <person name="Hu S."/>
            <person name="Al-Mssallem I.S."/>
            <person name="Yu J."/>
        </authorList>
    </citation>
    <scope>NUCLEOTIDE SEQUENCE</scope>
</reference>
<dbReference type="EMBL" id="KF120623">
    <property type="protein sequence ID" value="AIA87900.1"/>
    <property type="molecule type" value="Genomic_DNA"/>
</dbReference>
<feature type="domain" description="Glycosyl hydrolase family 13 catalytic" evidence="4">
    <location>
        <begin position="9"/>
        <end position="98"/>
    </location>
</feature>
<evidence type="ECO:0000256" key="2">
    <source>
        <dbReference type="ARBA" id="ARBA00022723"/>
    </source>
</evidence>
<dbReference type="PANTHER" id="PTHR10357:SF215">
    <property type="entry name" value="ALPHA-AMYLASE 1"/>
    <property type="match status" value="1"/>
</dbReference>
<feature type="non-terminal residue" evidence="5">
    <location>
        <position position="98"/>
    </location>
</feature>
<dbReference type="GO" id="GO:0046872">
    <property type="term" value="F:metal ion binding"/>
    <property type="evidence" value="ECO:0007669"/>
    <property type="project" value="UniProtKB-KW"/>
</dbReference>
<dbReference type="InterPro" id="IPR006047">
    <property type="entry name" value="GH13_cat_dom"/>
</dbReference>
<dbReference type="GO" id="GO:0005975">
    <property type="term" value="P:carbohydrate metabolic process"/>
    <property type="evidence" value="ECO:0007669"/>
    <property type="project" value="InterPro"/>
</dbReference>
<dbReference type="Gene3D" id="3.20.20.80">
    <property type="entry name" value="Glycosidases"/>
    <property type="match status" value="1"/>
</dbReference>
<dbReference type="AlphaFoldDB" id="A0A060C4I5"/>
<dbReference type="Pfam" id="PF00128">
    <property type="entry name" value="Alpha-amylase"/>
    <property type="match status" value="1"/>
</dbReference>
<accession>A0A060C4I5</accession>
<dbReference type="InterPro" id="IPR017853">
    <property type="entry name" value="GH"/>
</dbReference>
<organism evidence="5">
    <name type="scientific">uncultured Dictyoglomus sp</name>
    <dbReference type="NCBI Taxonomy" id="221213"/>
    <lineage>
        <taxon>Bacteria</taxon>
        <taxon>Pseudomonadati</taxon>
        <taxon>Dictyoglomota</taxon>
        <taxon>Dictyoglomia</taxon>
        <taxon>Dictyoglomales</taxon>
        <taxon>Dictyoglomaceae</taxon>
        <taxon>Dictyoglomus</taxon>
        <taxon>environmental samples</taxon>
    </lineage>
</organism>
<comment type="cofactor">
    <cofactor evidence="1">
        <name>Ca(2+)</name>
        <dbReference type="ChEBI" id="CHEBI:29108"/>
    </cofactor>
</comment>
<protein>
    <submittedName>
        <fullName evidence="5">Alpha-amylase</fullName>
    </submittedName>
</protein>
<keyword evidence="3" id="KW-0732">Signal</keyword>
<name>A0A060C4I5_9BACT</name>
<sequence length="98" mass="11355">MDQKIIYQILIDRFSGAIASAENGNHFMGGNLEGIIEHLDYIKGLGFNTVFDHSFFCFSTNYHGYHTEDFYEVDPHFGSLETVHKLIREAHERDLKLM</sequence>
<evidence type="ECO:0000313" key="5">
    <source>
        <dbReference type="EMBL" id="AIA87900.1"/>
    </source>
</evidence>
<dbReference type="SUPFAM" id="SSF51445">
    <property type="entry name" value="(Trans)glycosidases"/>
    <property type="match status" value="1"/>
</dbReference>
<evidence type="ECO:0000256" key="1">
    <source>
        <dbReference type="ARBA" id="ARBA00001913"/>
    </source>
</evidence>
<dbReference type="PANTHER" id="PTHR10357">
    <property type="entry name" value="ALPHA-AMYLASE FAMILY MEMBER"/>
    <property type="match status" value="1"/>
</dbReference>
<keyword evidence="2" id="KW-0479">Metal-binding</keyword>
<evidence type="ECO:0000256" key="3">
    <source>
        <dbReference type="ARBA" id="ARBA00022729"/>
    </source>
</evidence>
<proteinExistence type="predicted"/>
<evidence type="ECO:0000259" key="4">
    <source>
        <dbReference type="Pfam" id="PF00128"/>
    </source>
</evidence>